<dbReference type="EMBL" id="PGGD01000002">
    <property type="protein sequence ID" value="PJE99132.1"/>
    <property type="molecule type" value="Genomic_DNA"/>
</dbReference>
<dbReference type="AlphaFoldDB" id="A0A2D3MHN2"/>
<sequence length="60" mass="6215">MAPDIINILTETADLIMSSTDVNNNGTQVGTGGDHGGGNAWEGGCSKDGFWSTDDDNNLN</sequence>
<organism evidence="2 3">
    <name type="scientific">Prevotella intermedia</name>
    <dbReference type="NCBI Taxonomy" id="28131"/>
    <lineage>
        <taxon>Bacteria</taxon>
        <taxon>Pseudomonadati</taxon>
        <taxon>Bacteroidota</taxon>
        <taxon>Bacteroidia</taxon>
        <taxon>Bacteroidales</taxon>
        <taxon>Prevotellaceae</taxon>
        <taxon>Prevotella</taxon>
    </lineage>
</organism>
<reference evidence="2 3" key="1">
    <citation type="submission" date="2017-11" db="EMBL/GenBank/DDBJ databases">
        <title>Genome sequencing of Prevotella intermedia KCOM 1779.</title>
        <authorList>
            <person name="Kook J.-K."/>
            <person name="Park S.-N."/>
            <person name="Lim Y.K."/>
        </authorList>
    </citation>
    <scope>NUCLEOTIDE SEQUENCE [LARGE SCALE GENOMIC DNA]</scope>
    <source>
        <strain evidence="2 3">KCOM 1779</strain>
    </source>
</reference>
<evidence type="ECO:0000313" key="2">
    <source>
        <dbReference type="EMBL" id="PJE99132.1"/>
    </source>
</evidence>
<name>A0A2D3MHN2_PREIN</name>
<gene>
    <name evidence="2" type="ORF">CUB97_11220</name>
</gene>
<proteinExistence type="predicted"/>
<feature type="compositionally biased region" description="Gly residues" evidence="1">
    <location>
        <begin position="29"/>
        <end position="41"/>
    </location>
</feature>
<evidence type="ECO:0000256" key="1">
    <source>
        <dbReference type="SAM" id="MobiDB-lite"/>
    </source>
</evidence>
<comment type="caution">
    <text evidence="2">The sequence shown here is derived from an EMBL/GenBank/DDBJ whole genome shotgun (WGS) entry which is preliminary data.</text>
</comment>
<protein>
    <submittedName>
        <fullName evidence="2">Uncharacterized protein</fullName>
    </submittedName>
</protein>
<feature type="region of interest" description="Disordered" evidence="1">
    <location>
        <begin position="22"/>
        <end position="60"/>
    </location>
</feature>
<dbReference type="Proteomes" id="UP000228641">
    <property type="component" value="Unassembled WGS sequence"/>
</dbReference>
<evidence type="ECO:0000313" key="3">
    <source>
        <dbReference type="Proteomes" id="UP000228641"/>
    </source>
</evidence>
<accession>A0A2D3MHN2</accession>